<feature type="compositionally biased region" description="Low complexity" evidence="5">
    <location>
        <begin position="596"/>
        <end position="613"/>
    </location>
</feature>
<dbReference type="InterPro" id="IPR016134">
    <property type="entry name" value="Dockerin_dom"/>
</dbReference>
<evidence type="ECO:0000256" key="4">
    <source>
        <dbReference type="PROSITE-ProRule" id="PRU01100"/>
    </source>
</evidence>
<evidence type="ECO:0000256" key="2">
    <source>
        <dbReference type="ARBA" id="ARBA00022801"/>
    </source>
</evidence>
<dbReference type="RefSeq" id="WP_074714263.1">
    <property type="nucleotide sequence ID" value="NZ_FNWV01000001.1"/>
</dbReference>
<organism evidence="9 10">
    <name type="scientific">Ruminococcus flavefaciens</name>
    <dbReference type="NCBI Taxonomy" id="1265"/>
    <lineage>
        <taxon>Bacteria</taxon>
        <taxon>Bacillati</taxon>
        <taxon>Bacillota</taxon>
        <taxon>Clostridia</taxon>
        <taxon>Eubacteriales</taxon>
        <taxon>Oscillospiraceae</taxon>
        <taxon>Ruminococcus</taxon>
    </lineage>
</organism>
<dbReference type="Pfam" id="PF00404">
    <property type="entry name" value="Dockerin_1"/>
    <property type="match status" value="1"/>
</dbReference>
<dbReference type="GO" id="GO:0016985">
    <property type="term" value="F:mannan endo-1,4-beta-mannosidase activity"/>
    <property type="evidence" value="ECO:0007669"/>
    <property type="project" value="InterPro"/>
</dbReference>
<feature type="region of interest" description="Disordered" evidence="5">
    <location>
        <begin position="590"/>
        <end position="613"/>
    </location>
</feature>
<dbReference type="PRINTS" id="PR00739">
    <property type="entry name" value="GLHYDRLASE26"/>
</dbReference>
<evidence type="ECO:0000259" key="8">
    <source>
        <dbReference type="PROSITE" id="PS51766"/>
    </source>
</evidence>
<dbReference type="SUPFAM" id="SSF63446">
    <property type="entry name" value="Type I dockerin domain"/>
    <property type="match status" value="1"/>
</dbReference>
<evidence type="ECO:0000256" key="3">
    <source>
        <dbReference type="ARBA" id="ARBA00023295"/>
    </source>
</evidence>
<dbReference type="GO" id="GO:0006080">
    <property type="term" value="P:substituted mannan metabolic process"/>
    <property type="evidence" value="ECO:0007669"/>
    <property type="project" value="InterPro"/>
</dbReference>
<dbReference type="Gene3D" id="3.20.20.80">
    <property type="entry name" value="Glycosidases"/>
    <property type="match status" value="1"/>
</dbReference>
<dbReference type="OrthoDB" id="9802773at2"/>
<protein>
    <submittedName>
        <fullName evidence="9">Glycosyl hydrolase family 26</fullName>
    </submittedName>
</protein>
<reference evidence="9 10" key="1">
    <citation type="submission" date="2016-10" db="EMBL/GenBank/DDBJ databases">
        <authorList>
            <person name="de Groot N.N."/>
        </authorList>
    </citation>
    <scope>NUCLEOTIDE SEQUENCE [LARGE SCALE GENOMIC DNA]</scope>
    <source>
        <strain evidence="9 10">YAD2003</strain>
    </source>
</reference>
<dbReference type="PROSITE" id="PS51764">
    <property type="entry name" value="GH26"/>
    <property type="match status" value="1"/>
</dbReference>
<gene>
    <name evidence="9" type="ORF">SAMN02910265_00450</name>
</gene>
<dbReference type="GO" id="GO:0000272">
    <property type="term" value="P:polysaccharide catabolic process"/>
    <property type="evidence" value="ECO:0007669"/>
    <property type="project" value="InterPro"/>
</dbReference>
<proteinExistence type="inferred from homology"/>
<dbReference type="InterPro" id="IPR022790">
    <property type="entry name" value="GH26_dom"/>
</dbReference>
<evidence type="ECO:0000256" key="6">
    <source>
        <dbReference type="SAM" id="SignalP"/>
    </source>
</evidence>
<evidence type="ECO:0000259" key="7">
    <source>
        <dbReference type="PROSITE" id="PS51764"/>
    </source>
</evidence>
<dbReference type="PANTHER" id="PTHR40079">
    <property type="entry name" value="MANNAN ENDO-1,4-BETA-MANNOSIDASE E-RELATED"/>
    <property type="match status" value="1"/>
</dbReference>
<dbReference type="Gene3D" id="1.10.1330.10">
    <property type="entry name" value="Dockerin domain"/>
    <property type="match status" value="1"/>
</dbReference>
<accession>A0A1H6I394</accession>
<evidence type="ECO:0000313" key="10">
    <source>
        <dbReference type="Proteomes" id="UP000183190"/>
    </source>
</evidence>
<keyword evidence="3 4" id="KW-0326">Glycosidase</keyword>
<name>A0A1H6I394_RUMFL</name>
<dbReference type="CDD" id="cd14256">
    <property type="entry name" value="Dockerin_I"/>
    <property type="match status" value="1"/>
</dbReference>
<dbReference type="InterPro" id="IPR002105">
    <property type="entry name" value="Dockerin_1_rpt"/>
</dbReference>
<evidence type="ECO:0000313" key="9">
    <source>
        <dbReference type="EMBL" id="SEH40768.1"/>
    </source>
</evidence>
<evidence type="ECO:0000256" key="5">
    <source>
        <dbReference type="SAM" id="MobiDB-lite"/>
    </source>
</evidence>
<dbReference type="AlphaFoldDB" id="A0A1H6I394"/>
<feature type="active site" description="Proton donor" evidence="4">
    <location>
        <position position="406"/>
    </location>
</feature>
<sequence>MKSKLRKVIALAAAGVMAAVQCSSTGLFNAIAAGEAAAATAFPYTIEGEKMKGADLWTSIYQTEIPGYSGEGFYYLTAQPASFEVTVPEDGMYSIVVRGAQILNEGGRQQAVKINGVKYTTQAAYSDKWIDYDFGMVRMNKGVNTIEFISEYGYMAIDKVTVDNAQFPDLSKASGTTVDAKATPETKALMKYLKSVYGKHILSGQQEIYGGGHAVETTIRYDANANKCVDQDGVEYVIDQESWDKTEQGEKFPWHCTGPDGQVYTYSTQNRNYTYNDYNYEVRYIKELTGEEPAIRGFDFGSYCPCYAWDDGVAQRMIDWATKKNGICTASWHVNVPTVKADYTLGEPLDFAKTTYTQNTDFVTANCMVKGTMEYDYFQLCMKNLAAELKKLQDAGVPVIFRPFHEAEGNPSHTDDPIDGSGAWFWWSKEGAVVYNKLWNFLQDTLTNEYGLHNLIWEQNLYAWSDNSAKWYSGDDKVDIVGFDKYNCQYNRHDGKQQGTPNEDAEAGIFYTLNKFVNGNKMVSMPENDSCPSLNNMQVEHAYWLYFCPWYDSEQAHFLCGKEYQDPDTFKELYKSDFCITLSELPKDLYKGSSEPSTSTTTTTAKPVTTTTTATTSSTPAVAAKKYGDVNCDGEIDMSDVVLIMQSLANPDKFGIKGTDKNHITEQGEANGDVDKSSKGITSNDALRIQEFLLGKVKDLTPSTK</sequence>
<dbReference type="PROSITE" id="PS51766">
    <property type="entry name" value="DOCKERIN"/>
    <property type="match status" value="1"/>
</dbReference>
<dbReference type="Gene3D" id="2.60.120.260">
    <property type="entry name" value="Galactose-binding domain-like"/>
    <property type="match status" value="1"/>
</dbReference>
<dbReference type="SUPFAM" id="SSF51445">
    <property type="entry name" value="(Trans)glycosidases"/>
    <property type="match status" value="2"/>
</dbReference>
<dbReference type="Proteomes" id="UP000183190">
    <property type="component" value="Unassembled WGS sequence"/>
</dbReference>
<dbReference type="InterPro" id="IPR000805">
    <property type="entry name" value="Glyco_hydro_26"/>
</dbReference>
<comment type="similarity">
    <text evidence="1 4">Belongs to the glycosyl hydrolase 26 family.</text>
</comment>
<dbReference type="PROSITE" id="PS00018">
    <property type="entry name" value="EF_HAND_1"/>
    <property type="match status" value="1"/>
</dbReference>
<feature type="signal peptide" evidence="6">
    <location>
        <begin position="1"/>
        <end position="18"/>
    </location>
</feature>
<dbReference type="InterPro" id="IPR018247">
    <property type="entry name" value="EF_Hand_1_Ca_BS"/>
</dbReference>
<keyword evidence="6" id="KW-0732">Signal</keyword>
<evidence type="ECO:0000256" key="1">
    <source>
        <dbReference type="ARBA" id="ARBA00007754"/>
    </source>
</evidence>
<feature type="domain" description="Dockerin" evidence="8">
    <location>
        <begin position="623"/>
        <end position="702"/>
    </location>
</feature>
<feature type="active site" description="Nucleophile" evidence="4">
    <location>
        <position position="527"/>
    </location>
</feature>
<feature type="domain" description="GH26" evidence="7">
    <location>
        <begin position="184"/>
        <end position="583"/>
    </location>
</feature>
<dbReference type="InterPro" id="IPR036439">
    <property type="entry name" value="Dockerin_dom_sf"/>
</dbReference>
<dbReference type="InterPro" id="IPR008979">
    <property type="entry name" value="Galactose-bd-like_sf"/>
</dbReference>
<dbReference type="SUPFAM" id="SSF49785">
    <property type="entry name" value="Galactose-binding domain-like"/>
    <property type="match status" value="1"/>
</dbReference>
<keyword evidence="2 4" id="KW-0378">Hydrolase</keyword>
<dbReference type="PANTHER" id="PTHR40079:SF4">
    <property type="entry name" value="GH26 DOMAIN-CONTAINING PROTEIN-RELATED"/>
    <property type="match status" value="1"/>
</dbReference>
<dbReference type="Pfam" id="PF02156">
    <property type="entry name" value="Glyco_hydro_26"/>
    <property type="match status" value="2"/>
</dbReference>
<feature type="chain" id="PRO_5039474528" evidence="6">
    <location>
        <begin position="19"/>
        <end position="705"/>
    </location>
</feature>
<dbReference type="EMBL" id="FNWV01000001">
    <property type="protein sequence ID" value="SEH40768.1"/>
    <property type="molecule type" value="Genomic_DNA"/>
</dbReference>
<dbReference type="InterPro" id="IPR017853">
    <property type="entry name" value="GH"/>
</dbReference>